<name>A0A834C7W5_ORYME</name>
<comment type="similarity">
    <text evidence="2">Belongs to the TMEM200 family.</text>
</comment>
<feature type="transmembrane region" description="Helical" evidence="7">
    <location>
        <begin position="159"/>
        <end position="179"/>
    </location>
</feature>
<evidence type="ECO:0000256" key="5">
    <source>
        <dbReference type="ARBA" id="ARBA00023136"/>
    </source>
</evidence>
<feature type="compositionally biased region" description="Basic residues" evidence="6">
    <location>
        <begin position="21"/>
        <end position="36"/>
    </location>
</feature>
<keyword evidence="4 7" id="KW-1133">Transmembrane helix</keyword>
<reference evidence="8" key="1">
    <citation type="journal article" name="BMC Genomics">
        <title>Long-read sequencing and de novo genome assembly of marine medaka (Oryzias melastigma).</title>
        <authorList>
            <person name="Liang P."/>
            <person name="Saqib H.S.A."/>
            <person name="Ni X."/>
            <person name="Shen Y."/>
        </authorList>
    </citation>
    <scope>NUCLEOTIDE SEQUENCE</scope>
    <source>
        <strain evidence="8">Bigg-433</strain>
    </source>
</reference>
<keyword evidence="3 7" id="KW-0812">Transmembrane</keyword>
<keyword evidence="5 7" id="KW-0472">Membrane</keyword>
<evidence type="ECO:0000313" key="9">
    <source>
        <dbReference type="Proteomes" id="UP000646548"/>
    </source>
</evidence>
<evidence type="ECO:0000256" key="4">
    <source>
        <dbReference type="ARBA" id="ARBA00022989"/>
    </source>
</evidence>
<evidence type="ECO:0000256" key="7">
    <source>
        <dbReference type="SAM" id="Phobius"/>
    </source>
</evidence>
<sequence length="459" mass="50314">MIATGGLLRINARRQDSLRTKPNRTHPCRKKSHTKRRSEVVVVKGRVKLCSVSGLVAALGVLVLFVGVCMAALGYWPQDGLLFSTDSQQGSNMASGTSSPATHDAQGSKMRKESAEGIAAEGDEGFSLTESINGTSQQIPLSFLEELLNRYLYSDWLKVFGPLIMGIGIFLFICANAVLHENRDKKTKIINLQDIYSTVIDVHSSRKLPASGSAHLSSANPFNGLINYAQSESLNIKPRVSPAPLLKKKKEGGWGGRENPLFSWQVGRRGKVGTTEGGDGGGVFCIFQKQLDPPPGSRPSFQHTQGFCPPLPHACWSLPQREMWHPFTLPLHHMEPASSKRRHSVCIGSAATGAEQRVLEDRKGERSHVSPSIPQQHFPVTSCSSTIPSQMSFFSLSHLLPPSSSTQAFPRRRKSFPTDSSELTLRQEKSCEWSSLQKAYKGSETVMFQICKDPAADSM</sequence>
<dbReference type="Proteomes" id="UP000646548">
    <property type="component" value="Unassembled WGS sequence"/>
</dbReference>
<feature type="compositionally biased region" description="Basic and acidic residues" evidence="6">
    <location>
        <begin position="357"/>
        <end position="368"/>
    </location>
</feature>
<feature type="region of interest" description="Disordered" evidence="6">
    <location>
        <begin position="92"/>
        <end position="116"/>
    </location>
</feature>
<feature type="region of interest" description="Disordered" evidence="6">
    <location>
        <begin position="13"/>
        <end position="37"/>
    </location>
</feature>
<comment type="subcellular location">
    <subcellularLocation>
        <location evidence="1">Membrane</location>
        <topology evidence="1">Multi-pass membrane protein</topology>
    </subcellularLocation>
</comment>
<proteinExistence type="inferred from homology"/>
<feature type="compositionally biased region" description="Polar residues" evidence="6">
    <location>
        <begin position="92"/>
        <end position="101"/>
    </location>
</feature>
<gene>
    <name evidence="8" type="ORF">FQA47_018420</name>
</gene>
<evidence type="ECO:0000256" key="1">
    <source>
        <dbReference type="ARBA" id="ARBA00004141"/>
    </source>
</evidence>
<dbReference type="PANTHER" id="PTHR31815">
    <property type="entry name" value="AGAP005329-PA"/>
    <property type="match status" value="1"/>
</dbReference>
<comment type="caution">
    <text evidence="8">The sequence shown here is derived from an EMBL/GenBank/DDBJ whole genome shotgun (WGS) entry which is preliminary data.</text>
</comment>
<protein>
    <submittedName>
        <fullName evidence="8">Transmembrane protein 200C</fullName>
    </submittedName>
</protein>
<organism evidence="8 9">
    <name type="scientific">Oryzias melastigma</name>
    <name type="common">Marine medaka</name>
    <dbReference type="NCBI Taxonomy" id="30732"/>
    <lineage>
        <taxon>Eukaryota</taxon>
        <taxon>Metazoa</taxon>
        <taxon>Chordata</taxon>
        <taxon>Craniata</taxon>
        <taxon>Vertebrata</taxon>
        <taxon>Euteleostomi</taxon>
        <taxon>Actinopterygii</taxon>
        <taxon>Neopterygii</taxon>
        <taxon>Teleostei</taxon>
        <taxon>Neoteleostei</taxon>
        <taxon>Acanthomorphata</taxon>
        <taxon>Ovalentaria</taxon>
        <taxon>Atherinomorphae</taxon>
        <taxon>Beloniformes</taxon>
        <taxon>Adrianichthyidae</taxon>
        <taxon>Oryziinae</taxon>
        <taxon>Oryzias</taxon>
    </lineage>
</organism>
<evidence type="ECO:0000256" key="2">
    <source>
        <dbReference type="ARBA" id="ARBA00005308"/>
    </source>
</evidence>
<feature type="region of interest" description="Disordered" evidence="6">
    <location>
        <begin position="356"/>
        <end position="375"/>
    </location>
</feature>
<feature type="transmembrane region" description="Helical" evidence="7">
    <location>
        <begin position="54"/>
        <end position="76"/>
    </location>
</feature>
<dbReference type="Pfam" id="PF10177">
    <property type="entry name" value="DUF2371"/>
    <property type="match status" value="1"/>
</dbReference>
<evidence type="ECO:0000313" key="8">
    <source>
        <dbReference type="EMBL" id="KAF6722145.1"/>
    </source>
</evidence>
<dbReference type="InterPro" id="IPR018787">
    <property type="entry name" value="DUF2371_TMEM200"/>
</dbReference>
<dbReference type="AlphaFoldDB" id="A0A834C7W5"/>
<evidence type="ECO:0000256" key="3">
    <source>
        <dbReference type="ARBA" id="ARBA00022692"/>
    </source>
</evidence>
<accession>A0A834C7W5</accession>
<dbReference type="EMBL" id="WKFB01000469">
    <property type="protein sequence ID" value="KAF6722145.1"/>
    <property type="molecule type" value="Genomic_DNA"/>
</dbReference>
<dbReference type="PANTHER" id="PTHR31815:SF2">
    <property type="entry name" value="TRANSMEMBRANE PROTEIN 200C"/>
    <property type="match status" value="1"/>
</dbReference>
<evidence type="ECO:0000256" key="6">
    <source>
        <dbReference type="SAM" id="MobiDB-lite"/>
    </source>
</evidence>
<dbReference type="GO" id="GO:0016020">
    <property type="term" value="C:membrane"/>
    <property type="evidence" value="ECO:0007669"/>
    <property type="project" value="UniProtKB-SubCell"/>
</dbReference>